<gene>
    <name evidence="3" type="ORF">QP939_33605</name>
</gene>
<dbReference type="Proteomes" id="UP001227101">
    <property type="component" value="Chromosome"/>
</dbReference>
<dbReference type="Gene3D" id="3.40.50.850">
    <property type="entry name" value="Isochorismatase-like"/>
    <property type="match status" value="1"/>
</dbReference>
<proteinExistence type="predicted"/>
<sequence length="236" mass="25506">MTGPFAAEWEKYLTERDRALLTATSWAKRSPFGLGDNVAVLVVDLYYAALGLPQQDILDAVGDWPSACGEDGWAAVDRTVPLLRAARDAGAPVIYFHATPARYGRWNRKPGSALAPKSTVDPNAIVSEVEPWADDIVLEKIGPSCFHGTPLDTILRAGGHDTLLVAGEATSGCVRSTVVDACTRGYRVGVVGDCCFDRFEASHWLSLFDLDQKYADVLTAEAAIGHLRQTSRRTVA</sequence>
<keyword evidence="4" id="KW-1185">Reference proteome</keyword>
<accession>A0ABY8XBM3</accession>
<protein>
    <submittedName>
        <fullName evidence="3">Isochorismatase family protein</fullName>
    </submittedName>
</protein>
<reference evidence="3 4" key="1">
    <citation type="submission" date="2023-06" db="EMBL/GenBank/DDBJ databases">
        <authorList>
            <person name="Oyuntsetseg B."/>
            <person name="Kim S.B."/>
        </authorList>
    </citation>
    <scope>NUCLEOTIDE SEQUENCE [LARGE SCALE GENOMIC DNA]</scope>
    <source>
        <strain evidence="3 4">2-2</strain>
    </source>
</reference>
<name>A0ABY8XBM3_9PSEU</name>
<evidence type="ECO:0000259" key="2">
    <source>
        <dbReference type="Pfam" id="PF00857"/>
    </source>
</evidence>
<dbReference type="InterPro" id="IPR050272">
    <property type="entry name" value="Isochorismatase-like_hydrls"/>
</dbReference>
<dbReference type="SUPFAM" id="SSF52499">
    <property type="entry name" value="Isochorismatase-like hydrolases"/>
    <property type="match status" value="1"/>
</dbReference>
<dbReference type="Pfam" id="PF00857">
    <property type="entry name" value="Isochorismatase"/>
    <property type="match status" value="1"/>
</dbReference>
<feature type="domain" description="Isochorismatase-like" evidence="2">
    <location>
        <begin position="65"/>
        <end position="221"/>
    </location>
</feature>
<organism evidence="3 4">
    <name type="scientific">Amycolatopsis nalaikhensis</name>
    <dbReference type="NCBI Taxonomy" id="715472"/>
    <lineage>
        <taxon>Bacteria</taxon>
        <taxon>Bacillati</taxon>
        <taxon>Actinomycetota</taxon>
        <taxon>Actinomycetes</taxon>
        <taxon>Pseudonocardiales</taxon>
        <taxon>Pseudonocardiaceae</taxon>
        <taxon>Amycolatopsis</taxon>
    </lineage>
</organism>
<dbReference type="InterPro" id="IPR036380">
    <property type="entry name" value="Isochorismatase-like_sf"/>
</dbReference>
<dbReference type="PANTHER" id="PTHR43540:SF1">
    <property type="entry name" value="ISOCHORISMATASE HYDROLASE"/>
    <property type="match status" value="1"/>
</dbReference>
<evidence type="ECO:0000313" key="3">
    <source>
        <dbReference type="EMBL" id="WIV53799.1"/>
    </source>
</evidence>
<dbReference type="InterPro" id="IPR000868">
    <property type="entry name" value="Isochorismatase-like_dom"/>
</dbReference>
<dbReference type="PANTHER" id="PTHR43540">
    <property type="entry name" value="PEROXYUREIDOACRYLATE/UREIDOACRYLATE AMIDOHYDROLASE-RELATED"/>
    <property type="match status" value="1"/>
</dbReference>
<dbReference type="RefSeq" id="WP_285450279.1">
    <property type="nucleotide sequence ID" value="NZ_CP127173.1"/>
</dbReference>
<dbReference type="EMBL" id="CP127173">
    <property type="protein sequence ID" value="WIV53799.1"/>
    <property type="molecule type" value="Genomic_DNA"/>
</dbReference>
<evidence type="ECO:0000313" key="4">
    <source>
        <dbReference type="Proteomes" id="UP001227101"/>
    </source>
</evidence>
<evidence type="ECO:0000256" key="1">
    <source>
        <dbReference type="ARBA" id="ARBA00022801"/>
    </source>
</evidence>
<keyword evidence="1" id="KW-0378">Hydrolase</keyword>